<dbReference type="Gene3D" id="1.10.443.10">
    <property type="entry name" value="Intergrase catalytic core"/>
    <property type="match status" value="1"/>
</dbReference>
<dbReference type="Proteomes" id="UP000051677">
    <property type="component" value="Unassembled WGS sequence"/>
</dbReference>
<protein>
    <submittedName>
        <fullName evidence="6">Recombinase</fullName>
    </submittedName>
</protein>
<evidence type="ECO:0000256" key="2">
    <source>
        <dbReference type="ARBA" id="ARBA00023172"/>
    </source>
</evidence>
<evidence type="ECO:0000256" key="1">
    <source>
        <dbReference type="ARBA" id="ARBA00023125"/>
    </source>
</evidence>
<dbReference type="SUPFAM" id="SSF56349">
    <property type="entry name" value="DNA breaking-rejoining enzymes"/>
    <property type="match status" value="1"/>
</dbReference>
<dbReference type="OrthoDB" id="4603684at2"/>
<dbReference type="GO" id="GO:0006310">
    <property type="term" value="P:DNA recombination"/>
    <property type="evidence" value="ECO:0007669"/>
    <property type="project" value="UniProtKB-KW"/>
</dbReference>
<keyword evidence="1 3" id="KW-0238">DNA-binding</keyword>
<evidence type="ECO:0000259" key="4">
    <source>
        <dbReference type="PROSITE" id="PS51898"/>
    </source>
</evidence>
<dbReference type="GO" id="GO:0003677">
    <property type="term" value="F:DNA binding"/>
    <property type="evidence" value="ECO:0007669"/>
    <property type="project" value="UniProtKB-UniRule"/>
</dbReference>
<reference evidence="6 7" key="1">
    <citation type="submission" date="2015-10" db="EMBL/GenBank/DDBJ databases">
        <title>Mycobacterium gordonae draft genome assembly.</title>
        <authorList>
            <person name="Ustinova V."/>
            <person name="Smirnova T."/>
            <person name="Blagodatskikh K."/>
            <person name="Varlamov D."/>
            <person name="Larionova E."/>
            <person name="Chernousova L."/>
        </authorList>
    </citation>
    <scope>NUCLEOTIDE SEQUENCE [LARGE SCALE GENOMIC DNA]</scope>
    <source>
        <strain evidence="6 7">CTRI 14-8773</strain>
    </source>
</reference>
<dbReference type="InterPro" id="IPR013762">
    <property type="entry name" value="Integrase-like_cat_sf"/>
</dbReference>
<dbReference type="PANTHER" id="PTHR30349">
    <property type="entry name" value="PHAGE INTEGRASE-RELATED"/>
    <property type="match status" value="1"/>
</dbReference>
<dbReference type="InterPro" id="IPR050090">
    <property type="entry name" value="Tyrosine_recombinase_XerCD"/>
</dbReference>
<gene>
    <name evidence="6" type="ORF">AO501_00895</name>
</gene>
<dbReference type="AlphaFoldDB" id="A0A0Q2RLD0"/>
<comment type="caution">
    <text evidence="6">The sequence shown here is derived from an EMBL/GenBank/DDBJ whole genome shotgun (WGS) entry which is preliminary data.</text>
</comment>
<dbReference type="GO" id="GO:0015074">
    <property type="term" value="P:DNA integration"/>
    <property type="evidence" value="ECO:0007669"/>
    <property type="project" value="InterPro"/>
</dbReference>
<sequence length="343" mass="37390">MAKTSRRSDDAPGPEPGFPPWFSAFLADRAVRKPSPHTAKAYRQDFAAIAELLAGDRARIGELRTSVITKEAMRAAFAAYADTHEAASIRRCWSTWNTLCDFLYNSERIPSNPMSLIGRPKVPKSLPKGLGAETVSGLLAAIDADSGSQRRSDWPERDAALVLTAVLAGLRADELLRANVGDIRTTTEGGGVIHVRGKGNKDRRIPVEEGLIKVLESYFDSRAGRFPADTKRRGPSTGFGAWPTTAALFVGRDGDRITRGVLQYRILRAFKRAGLNSQRARGAMVHALRHEFATQLANVDTSVYALMKLLGHESMVTSQRYVDGAGAENRAAAARNPLYDLLS</sequence>
<dbReference type="InterPro" id="IPR010998">
    <property type="entry name" value="Integrase_recombinase_N"/>
</dbReference>
<keyword evidence="2" id="KW-0233">DNA recombination</keyword>
<dbReference type="PROSITE" id="PS51900">
    <property type="entry name" value="CB"/>
    <property type="match status" value="1"/>
</dbReference>
<evidence type="ECO:0000313" key="6">
    <source>
        <dbReference type="EMBL" id="KQH76211.1"/>
    </source>
</evidence>
<dbReference type="Gene3D" id="1.10.150.130">
    <property type="match status" value="1"/>
</dbReference>
<proteinExistence type="predicted"/>
<dbReference type="PANTHER" id="PTHR30349:SF90">
    <property type="entry name" value="TYROSINE RECOMBINASE XERD"/>
    <property type="match status" value="1"/>
</dbReference>
<evidence type="ECO:0000259" key="5">
    <source>
        <dbReference type="PROSITE" id="PS51900"/>
    </source>
</evidence>
<dbReference type="InterPro" id="IPR011010">
    <property type="entry name" value="DNA_brk_join_enz"/>
</dbReference>
<dbReference type="RefSeq" id="WP_055580824.1">
    <property type="nucleotide sequence ID" value="NZ_LKTM01000356.1"/>
</dbReference>
<dbReference type="InterPro" id="IPR002104">
    <property type="entry name" value="Integrase_catalytic"/>
</dbReference>
<accession>A0A0Q2RLD0</accession>
<name>A0A0Q2RLD0_MYCGO</name>
<feature type="domain" description="Core-binding (CB)" evidence="5">
    <location>
        <begin position="16"/>
        <end position="104"/>
    </location>
</feature>
<dbReference type="Pfam" id="PF00589">
    <property type="entry name" value="Phage_integrase"/>
    <property type="match status" value="1"/>
</dbReference>
<evidence type="ECO:0000256" key="3">
    <source>
        <dbReference type="PROSITE-ProRule" id="PRU01248"/>
    </source>
</evidence>
<feature type="domain" description="Tyr recombinase" evidence="4">
    <location>
        <begin position="125"/>
        <end position="334"/>
    </location>
</feature>
<dbReference type="InterPro" id="IPR044068">
    <property type="entry name" value="CB"/>
</dbReference>
<organism evidence="6 7">
    <name type="scientific">Mycobacterium gordonae</name>
    <dbReference type="NCBI Taxonomy" id="1778"/>
    <lineage>
        <taxon>Bacteria</taxon>
        <taxon>Bacillati</taxon>
        <taxon>Actinomycetota</taxon>
        <taxon>Actinomycetes</taxon>
        <taxon>Mycobacteriales</taxon>
        <taxon>Mycobacteriaceae</taxon>
        <taxon>Mycobacterium</taxon>
    </lineage>
</organism>
<dbReference type="STRING" id="1778.A9W97_02475"/>
<dbReference type="PROSITE" id="PS51898">
    <property type="entry name" value="TYR_RECOMBINASE"/>
    <property type="match status" value="1"/>
</dbReference>
<evidence type="ECO:0000313" key="7">
    <source>
        <dbReference type="Proteomes" id="UP000051677"/>
    </source>
</evidence>
<dbReference type="EMBL" id="LKTM01000356">
    <property type="protein sequence ID" value="KQH76211.1"/>
    <property type="molecule type" value="Genomic_DNA"/>
</dbReference>